<feature type="compositionally biased region" description="Basic and acidic residues" evidence="1">
    <location>
        <begin position="53"/>
        <end position="63"/>
    </location>
</feature>
<evidence type="ECO:0000313" key="2">
    <source>
        <dbReference type="EMBL" id="CAB4154850.1"/>
    </source>
</evidence>
<proteinExistence type="predicted"/>
<protein>
    <submittedName>
        <fullName evidence="2">Uncharacterized protein</fullName>
    </submittedName>
</protein>
<dbReference type="EMBL" id="LR796617">
    <property type="protein sequence ID" value="CAB4154850.1"/>
    <property type="molecule type" value="Genomic_DNA"/>
</dbReference>
<organism evidence="2">
    <name type="scientific">uncultured Caudovirales phage</name>
    <dbReference type="NCBI Taxonomy" id="2100421"/>
    <lineage>
        <taxon>Viruses</taxon>
        <taxon>Duplodnaviria</taxon>
        <taxon>Heunggongvirae</taxon>
        <taxon>Uroviricota</taxon>
        <taxon>Caudoviricetes</taxon>
        <taxon>Peduoviridae</taxon>
        <taxon>Maltschvirus</taxon>
        <taxon>Maltschvirus maltsch</taxon>
    </lineage>
</organism>
<evidence type="ECO:0000256" key="1">
    <source>
        <dbReference type="SAM" id="MobiDB-lite"/>
    </source>
</evidence>
<feature type="region of interest" description="Disordered" evidence="1">
    <location>
        <begin position="37"/>
        <end position="91"/>
    </location>
</feature>
<accession>A0A6J5N5S3</accession>
<sequence>MGFVNNPFDLANYQRQINWCASSQAYKNSIQQSAVVNGRRAKGHEPSAPYSSKGRDTEPEKFALKMPKMPKHDRNAARRQRTKEKREMAEQKHKVFKELMKRSETECGFDPTKFAELIVRECLEVVQQHWITPDEDAIADAIRQHFGVQK</sequence>
<gene>
    <name evidence="2" type="ORF">UFOVP652_37</name>
    <name evidence="3" type="ORF">UFOVP734_2</name>
</gene>
<reference evidence="2" key="1">
    <citation type="submission" date="2020-04" db="EMBL/GenBank/DDBJ databases">
        <authorList>
            <person name="Chiriac C."/>
            <person name="Salcher M."/>
            <person name="Ghai R."/>
            <person name="Kavagutti S V."/>
        </authorList>
    </citation>
    <scope>NUCLEOTIDE SEQUENCE</scope>
</reference>
<name>A0A6J5N5S3_9CAUD</name>
<dbReference type="EMBL" id="LR798328">
    <property type="protein sequence ID" value="CAB5223754.1"/>
    <property type="molecule type" value="Genomic_DNA"/>
</dbReference>
<evidence type="ECO:0000313" key="3">
    <source>
        <dbReference type="EMBL" id="CAB5223754.1"/>
    </source>
</evidence>